<keyword evidence="3" id="KW-0472">Membrane</keyword>
<dbReference type="GO" id="GO:0005576">
    <property type="term" value="C:extracellular region"/>
    <property type="evidence" value="ECO:0007669"/>
    <property type="project" value="InterPro"/>
</dbReference>
<evidence type="ECO:0000313" key="6">
    <source>
        <dbReference type="Proteomes" id="UP000183924"/>
    </source>
</evidence>
<dbReference type="PANTHER" id="PTHR16320">
    <property type="entry name" value="SPHINGOMYELINASE FAMILY MEMBER"/>
    <property type="match status" value="1"/>
</dbReference>
<dbReference type="OrthoDB" id="338539at2"/>
<accession>A0A1J8NKV7</accession>
<keyword evidence="2" id="KW-0378">Hydrolase</keyword>
<dbReference type="SUPFAM" id="SSF56219">
    <property type="entry name" value="DNase I-like"/>
    <property type="match status" value="1"/>
</dbReference>
<evidence type="ECO:0000256" key="2">
    <source>
        <dbReference type="ARBA" id="ARBA00022801"/>
    </source>
</evidence>
<dbReference type="RefSeq" id="WP_071662181.1">
    <property type="nucleotide sequence ID" value="NZ_LUKY01000031.1"/>
</dbReference>
<dbReference type="InterPro" id="IPR038772">
    <property type="entry name" value="Sph/SMPD2-like"/>
</dbReference>
<dbReference type="GO" id="GO:0004527">
    <property type="term" value="F:exonuclease activity"/>
    <property type="evidence" value="ECO:0007669"/>
    <property type="project" value="UniProtKB-KW"/>
</dbReference>
<dbReference type="Proteomes" id="UP000183924">
    <property type="component" value="Unassembled WGS sequence"/>
</dbReference>
<evidence type="ECO:0000259" key="4">
    <source>
        <dbReference type="Pfam" id="PF03372"/>
    </source>
</evidence>
<dbReference type="Gene3D" id="3.60.10.10">
    <property type="entry name" value="Endonuclease/exonuclease/phosphatase"/>
    <property type="match status" value="1"/>
</dbReference>
<proteinExistence type="predicted"/>
<protein>
    <submittedName>
        <fullName evidence="5">Endonuclease/exonuclease/phosphatase</fullName>
    </submittedName>
</protein>
<evidence type="ECO:0000256" key="1">
    <source>
        <dbReference type="ARBA" id="ARBA00022729"/>
    </source>
</evidence>
<dbReference type="CDD" id="cd09078">
    <property type="entry name" value="nSMase"/>
    <property type="match status" value="1"/>
</dbReference>
<organism evidence="5 6">
    <name type="scientific">Candidatus Rickettsiella isopodorum</name>
    <dbReference type="NCBI Taxonomy" id="1225476"/>
    <lineage>
        <taxon>Bacteria</taxon>
        <taxon>Pseudomonadati</taxon>
        <taxon>Pseudomonadota</taxon>
        <taxon>Gammaproteobacteria</taxon>
        <taxon>Legionellales</taxon>
        <taxon>Coxiellaceae</taxon>
        <taxon>Rickettsiella</taxon>
    </lineage>
</organism>
<dbReference type="GO" id="GO:0004519">
    <property type="term" value="F:endonuclease activity"/>
    <property type="evidence" value="ECO:0007669"/>
    <property type="project" value="UniProtKB-KW"/>
</dbReference>
<dbReference type="PANTHER" id="PTHR16320:SF23">
    <property type="entry name" value="SPHINGOMYELINASE C 1"/>
    <property type="match status" value="1"/>
</dbReference>
<gene>
    <name evidence="5" type="ORF">A1D18_02120</name>
</gene>
<keyword evidence="3" id="KW-0812">Transmembrane</keyword>
<dbReference type="InterPro" id="IPR017766">
    <property type="entry name" value="Sphingomyelinase/PLipase_C"/>
</dbReference>
<feature type="domain" description="Endonuclease/exonuclease/phosphatase" evidence="4">
    <location>
        <begin position="254"/>
        <end position="396"/>
    </location>
</feature>
<keyword evidence="5" id="KW-0269">Exonuclease</keyword>
<evidence type="ECO:0000256" key="3">
    <source>
        <dbReference type="SAM" id="Phobius"/>
    </source>
</evidence>
<dbReference type="AlphaFoldDB" id="A0A1J8NKV7"/>
<dbReference type="InterPro" id="IPR005135">
    <property type="entry name" value="Endo/exonuclease/phosphatase"/>
</dbReference>
<dbReference type="InterPro" id="IPR036691">
    <property type="entry name" value="Endo/exonu/phosph_ase_sf"/>
</dbReference>
<evidence type="ECO:0000313" key="5">
    <source>
        <dbReference type="EMBL" id="OIZ95522.1"/>
    </source>
</evidence>
<keyword evidence="3" id="KW-1133">Transmembrane helix</keyword>
<keyword evidence="5" id="KW-0255">Endonuclease</keyword>
<sequence length="514" mass="58206">MKKITKSDKLRKIKSIDKWRTTYLVASIFSISFLLYGSAARASYGIYFNNNTANKVNYRSFLKLNKQNAICSGLDPHYYHAYSGIANPYQKVKLFDIDYGKGMSKGKLFCLQSHFTIQSKNNPSSATTTARISGASVGSEIKSVSLTINKQDYPLFASKPYPHPVALAQLNNLKLGGDSNYSFYAAAIHYFFSDQSTNEIDYVLSLPQTRFFRSNHDNQLAIGTYNVQLWPFYANSSMRMNEAKMRAQLIPLNLTHYDVVVLEELMDKKYRDTVNTLMKRDYPYQYGPTMDYAPLSGGTVIYSHWPILKKDSIIYQDCNKLDCGAAKGALYIKIKKGNTVYNIFGTHLQATEGASTAAADRAARDQQFIQLRQFIKKQKINKNQAVVIAGDLNIDYQACFLNKDCGEYQKTIQSVDKNYPRWNNINTVPFGSDPSKNLMNTDPNGEMEDYVLPVSIGYLVPTTQQSHIRVIREPAIPLMYDGGLQVFHNPFGDLDLSDHFMLESILSFPSVKKQ</sequence>
<keyword evidence="5" id="KW-0540">Nuclease</keyword>
<dbReference type="GO" id="GO:0004767">
    <property type="term" value="F:sphingomyelin phosphodiesterase activity"/>
    <property type="evidence" value="ECO:0007669"/>
    <property type="project" value="InterPro"/>
</dbReference>
<dbReference type="STRING" id="1225476.A1D18_02120"/>
<name>A0A1J8NKV7_9COXI</name>
<dbReference type="EMBL" id="LUKY01000031">
    <property type="protein sequence ID" value="OIZ95522.1"/>
    <property type="molecule type" value="Genomic_DNA"/>
</dbReference>
<dbReference type="Pfam" id="PF03372">
    <property type="entry name" value="Exo_endo_phos"/>
    <property type="match status" value="1"/>
</dbReference>
<comment type="caution">
    <text evidence="5">The sequence shown here is derived from an EMBL/GenBank/DDBJ whole genome shotgun (WGS) entry which is preliminary data.</text>
</comment>
<keyword evidence="1" id="KW-0732">Signal</keyword>
<feature type="transmembrane region" description="Helical" evidence="3">
    <location>
        <begin position="21"/>
        <end position="39"/>
    </location>
</feature>
<keyword evidence="6" id="KW-1185">Reference proteome</keyword>
<reference evidence="5 6" key="1">
    <citation type="submission" date="2016-03" db="EMBL/GenBank/DDBJ databases">
        <title>Comparative genomics of Rickettsiella.</title>
        <authorList>
            <person name="Chandler C."/>
            <person name="Wang Y."/>
        </authorList>
    </citation>
    <scope>NUCLEOTIDE SEQUENCE [LARGE SCALE GENOMIC DNA]</scope>
    <source>
        <strain evidence="5 6">RCFS May 2013</strain>
    </source>
</reference>